<evidence type="ECO:0000259" key="7">
    <source>
        <dbReference type="PROSITE" id="PS50853"/>
    </source>
</evidence>
<comment type="subcellular location">
    <subcellularLocation>
        <location evidence="1">Membrane</location>
        <topology evidence="1">Single-pass membrane protein</topology>
    </subcellularLocation>
</comment>
<evidence type="ECO:0000256" key="1">
    <source>
        <dbReference type="ARBA" id="ARBA00004167"/>
    </source>
</evidence>
<keyword evidence="4" id="KW-1015">Disulfide bond</keyword>
<dbReference type="InterPro" id="IPR013098">
    <property type="entry name" value="Ig_I-set"/>
</dbReference>
<keyword evidence="8" id="KW-1185">Reference proteome</keyword>
<keyword evidence="5" id="KW-0812">Transmembrane</keyword>
<proteinExistence type="predicted"/>
<evidence type="ECO:0000256" key="4">
    <source>
        <dbReference type="ARBA" id="ARBA00023157"/>
    </source>
</evidence>
<gene>
    <name evidence="9" type="primary">LOC111124682</name>
</gene>
<dbReference type="InterPro" id="IPR036116">
    <property type="entry name" value="FN3_sf"/>
</dbReference>
<dbReference type="PROSITE" id="PS50835">
    <property type="entry name" value="IG_LIKE"/>
    <property type="match status" value="4"/>
</dbReference>
<dbReference type="InterPro" id="IPR003598">
    <property type="entry name" value="Ig_sub2"/>
</dbReference>
<dbReference type="AlphaFoldDB" id="A0A8B8D9B8"/>
<evidence type="ECO:0000256" key="2">
    <source>
        <dbReference type="ARBA" id="ARBA00022737"/>
    </source>
</evidence>
<evidence type="ECO:0000313" key="8">
    <source>
        <dbReference type="Proteomes" id="UP000694844"/>
    </source>
</evidence>
<dbReference type="InterPro" id="IPR003961">
    <property type="entry name" value="FN3_dom"/>
</dbReference>
<keyword evidence="2" id="KW-0677">Repeat</keyword>
<feature type="domain" description="Fibronectin type-III" evidence="7">
    <location>
        <begin position="597"/>
        <end position="693"/>
    </location>
</feature>
<feature type="domain" description="Ig-like" evidence="6">
    <location>
        <begin position="324"/>
        <end position="408"/>
    </location>
</feature>
<dbReference type="SMART" id="SM00409">
    <property type="entry name" value="IG"/>
    <property type="match status" value="5"/>
</dbReference>
<feature type="transmembrane region" description="Helical" evidence="5">
    <location>
        <begin position="699"/>
        <end position="722"/>
    </location>
</feature>
<evidence type="ECO:0000256" key="5">
    <source>
        <dbReference type="SAM" id="Phobius"/>
    </source>
</evidence>
<dbReference type="InterPro" id="IPR036179">
    <property type="entry name" value="Ig-like_dom_sf"/>
</dbReference>
<dbReference type="Pfam" id="PF13927">
    <property type="entry name" value="Ig_3"/>
    <property type="match status" value="3"/>
</dbReference>
<dbReference type="PROSITE" id="PS50853">
    <property type="entry name" value="FN3"/>
    <property type="match status" value="1"/>
</dbReference>
<evidence type="ECO:0000256" key="3">
    <source>
        <dbReference type="ARBA" id="ARBA00023136"/>
    </source>
</evidence>
<dbReference type="InterPro" id="IPR003599">
    <property type="entry name" value="Ig_sub"/>
</dbReference>
<dbReference type="Pfam" id="PF07679">
    <property type="entry name" value="I-set"/>
    <property type="match status" value="1"/>
</dbReference>
<dbReference type="InterPro" id="IPR007110">
    <property type="entry name" value="Ig-like_dom"/>
</dbReference>
<dbReference type="InterPro" id="IPR013162">
    <property type="entry name" value="CD80_C2-set"/>
</dbReference>
<dbReference type="GeneID" id="111124682"/>
<protein>
    <submittedName>
        <fullName evidence="9">Hemicentin-1-like isoform X2</fullName>
    </submittedName>
</protein>
<dbReference type="GO" id="GO:0016020">
    <property type="term" value="C:membrane"/>
    <property type="evidence" value="ECO:0007669"/>
    <property type="project" value="UniProtKB-SubCell"/>
</dbReference>
<accession>A0A8B8D9B8</accession>
<reference evidence="9" key="1">
    <citation type="submission" date="2025-08" db="UniProtKB">
        <authorList>
            <consortium name="RefSeq"/>
        </authorList>
    </citation>
    <scope>IDENTIFICATION</scope>
    <source>
        <tissue evidence="9">Whole sample</tissue>
    </source>
</reference>
<dbReference type="PANTHER" id="PTHR46013">
    <property type="entry name" value="VASCULAR CELL ADHESION MOLECULE 1"/>
    <property type="match status" value="1"/>
</dbReference>
<dbReference type="OrthoDB" id="10028801at2759"/>
<dbReference type="Proteomes" id="UP000694844">
    <property type="component" value="Chromosome 3"/>
</dbReference>
<evidence type="ECO:0000259" key="6">
    <source>
        <dbReference type="PROSITE" id="PS50835"/>
    </source>
</evidence>
<feature type="domain" description="Ig-like" evidence="6">
    <location>
        <begin position="131"/>
        <end position="229"/>
    </location>
</feature>
<evidence type="ECO:0000313" key="9">
    <source>
        <dbReference type="RefSeq" id="XP_022323491.1"/>
    </source>
</evidence>
<keyword evidence="5" id="KW-1133">Transmembrane helix</keyword>
<organism evidence="8 9">
    <name type="scientific">Crassostrea virginica</name>
    <name type="common">Eastern oyster</name>
    <dbReference type="NCBI Taxonomy" id="6565"/>
    <lineage>
        <taxon>Eukaryota</taxon>
        <taxon>Metazoa</taxon>
        <taxon>Spiralia</taxon>
        <taxon>Lophotrochozoa</taxon>
        <taxon>Mollusca</taxon>
        <taxon>Bivalvia</taxon>
        <taxon>Autobranchia</taxon>
        <taxon>Pteriomorphia</taxon>
        <taxon>Ostreida</taxon>
        <taxon>Ostreoidea</taxon>
        <taxon>Ostreidae</taxon>
        <taxon>Crassostrea</taxon>
    </lineage>
</organism>
<dbReference type="Gene3D" id="2.60.40.10">
    <property type="entry name" value="Immunoglobulins"/>
    <property type="match status" value="6"/>
</dbReference>
<keyword evidence="3 5" id="KW-0472">Membrane</keyword>
<dbReference type="Pfam" id="PF08205">
    <property type="entry name" value="C2-set_2"/>
    <property type="match status" value="1"/>
</dbReference>
<dbReference type="SMART" id="SM00408">
    <property type="entry name" value="IGc2"/>
    <property type="match status" value="3"/>
</dbReference>
<feature type="domain" description="Ig-like" evidence="6">
    <location>
        <begin position="414"/>
        <end position="497"/>
    </location>
</feature>
<feature type="domain" description="Ig-like" evidence="6">
    <location>
        <begin position="234"/>
        <end position="318"/>
    </location>
</feature>
<dbReference type="SUPFAM" id="SSF49265">
    <property type="entry name" value="Fibronectin type III"/>
    <property type="match status" value="1"/>
</dbReference>
<name>A0A8B8D9B8_CRAVI</name>
<sequence length="814" mass="89391">MNFGFFQPIFHGLLCSLGIAYTTGSIILTVTPSNEVAVNQRMTLLCEFDSNPIVAQFNIISRLSSFCQLEGTGGTCLTTDCSIGDNASCPSNTRYSLQVTVPQSWNGETVFCQSAVSSEKSNNITFRVTVPVSSVTLLPEQPITMIAEQQMNLNCTTSACNPSANIQWLMSSENITSHSSSKITPDGGLFRTVSSLNFTVKKQDNQKQVFCRASNIPSYNVTSSKQTLHVLYKPEVKSISSSPYAVIEGQTATLGCTLINANPNTGITWRWIKTDSPSTNLHTGPNYTISNIQRGSLGSFNCTASNAVGTSEPATTVIYVLYKPEVMSSSSSPYAVNEGQTATLVCTLINANPNTGITWRWIKTDSPSTVLHTGPNYTIPNIQRGRSGSYSCTATNTVGTSEPATTVIDVLYKPDVMSITLSPYSVIEGQTATLVCTLISANPNTGITWRWIKTDSPSTVLHTGPTYTIPNIQRGRSGSYNCTATNTVGTSEAATIYVDVLYKPSIEERDVMIVNETERVVLTRTISSNPLSDVSWFNRTQLLVSETFPTSNTSRSVTTMFTIHNARCTDTKNFTVVASNALQENITSRVELIVNWKPDSPRIGKVSCNVNSAKIEWISSFNGGNSQTFFALGLIAQEEVTRSEAIKDRGENKIHNTELLNLQPSTKYVFYVVSKNKLGNSSSNQMECKTLEDINDQTAVVAGSVGGTLTLGILMFITVFLIHRRYTFRCSISFEKRNRNNMDKTNQEASHYTSMAEPEQSERNMYDELTSSSNVNQYEAVLMKGQEENTQMYEKLQHINDNKIEDQDLGRTSC</sequence>
<dbReference type="PANTHER" id="PTHR46013:SF7">
    <property type="entry name" value="IG-LIKE DOMAIN-CONTAINING PROTEIN"/>
    <property type="match status" value="1"/>
</dbReference>
<dbReference type="SUPFAM" id="SSF48726">
    <property type="entry name" value="Immunoglobulin"/>
    <property type="match status" value="5"/>
</dbReference>
<dbReference type="RefSeq" id="XP_022323491.1">
    <property type="nucleotide sequence ID" value="XM_022467783.1"/>
</dbReference>
<dbReference type="InterPro" id="IPR013783">
    <property type="entry name" value="Ig-like_fold"/>
</dbReference>